<dbReference type="InterPro" id="IPR001647">
    <property type="entry name" value="HTH_TetR"/>
</dbReference>
<dbReference type="Pfam" id="PF21597">
    <property type="entry name" value="TetR_C_43"/>
    <property type="match status" value="1"/>
</dbReference>
<dbReference type="InterPro" id="IPR049445">
    <property type="entry name" value="TetR_SbtR-like_C"/>
</dbReference>
<reference evidence="4 5" key="1">
    <citation type="submission" date="2020-08" db="EMBL/GenBank/DDBJ databases">
        <title>A Genomic Blueprint of the Chicken Gut Microbiome.</title>
        <authorList>
            <person name="Gilroy R."/>
            <person name="Ravi A."/>
            <person name="Getino M."/>
            <person name="Pursley I."/>
            <person name="Horton D.L."/>
            <person name="Alikhan N.-F."/>
            <person name="Baker D."/>
            <person name="Gharbi K."/>
            <person name="Hall N."/>
            <person name="Watson M."/>
            <person name="Adriaenssens E.M."/>
            <person name="Foster-Nyarko E."/>
            <person name="Jarju S."/>
            <person name="Secka A."/>
            <person name="Antonio M."/>
            <person name="Oren A."/>
            <person name="Chaudhuri R."/>
            <person name="La Ragione R.M."/>
            <person name="Hildebrand F."/>
            <person name="Pallen M.J."/>
        </authorList>
    </citation>
    <scope>NUCLEOTIDE SEQUENCE [LARGE SCALE GENOMIC DNA]</scope>
    <source>
        <strain evidence="4 5">Sa2CVA6</strain>
    </source>
</reference>
<gene>
    <name evidence="4" type="ORF">H9646_00890</name>
</gene>
<sequence>MPSPTKRPDAETRRVQLLDAADAVFTTHGVNAPLELVVAHAGVGRATLYRQFPDRHAILLALLERSCERLYEKAQSLSAQPEAFFILLEHLAERIVRSPALSDYWRTTGLNDPRFTHARQRFKESFAPALKKAQAHGLVRCDVQPQDIALLSGMLGAALRGNTDADRRRLANQALGLLRRGLRPDPLDD</sequence>
<evidence type="ECO:0000256" key="1">
    <source>
        <dbReference type="ARBA" id="ARBA00023125"/>
    </source>
</evidence>
<dbReference type="SUPFAM" id="SSF48498">
    <property type="entry name" value="Tetracyclin repressor-like, C-terminal domain"/>
    <property type="match status" value="1"/>
</dbReference>
<name>A0ABR8S6C2_9BURK</name>
<evidence type="ECO:0000256" key="2">
    <source>
        <dbReference type="PROSITE-ProRule" id="PRU00335"/>
    </source>
</evidence>
<organism evidence="4 5">
    <name type="scientific">Comamonas avium</name>
    <dbReference type="NCBI Taxonomy" id="2762231"/>
    <lineage>
        <taxon>Bacteria</taxon>
        <taxon>Pseudomonadati</taxon>
        <taxon>Pseudomonadota</taxon>
        <taxon>Betaproteobacteria</taxon>
        <taxon>Burkholderiales</taxon>
        <taxon>Comamonadaceae</taxon>
        <taxon>Comamonas</taxon>
    </lineage>
</organism>
<evidence type="ECO:0000313" key="5">
    <source>
        <dbReference type="Proteomes" id="UP000634919"/>
    </source>
</evidence>
<dbReference type="SUPFAM" id="SSF46689">
    <property type="entry name" value="Homeodomain-like"/>
    <property type="match status" value="1"/>
</dbReference>
<keyword evidence="1 2" id="KW-0238">DNA-binding</keyword>
<dbReference type="InterPro" id="IPR050109">
    <property type="entry name" value="HTH-type_TetR-like_transc_reg"/>
</dbReference>
<evidence type="ECO:0000313" key="4">
    <source>
        <dbReference type="EMBL" id="MBD7959027.1"/>
    </source>
</evidence>
<keyword evidence="5" id="KW-1185">Reference proteome</keyword>
<proteinExistence type="predicted"/>
<dbReference type="RefSeq" id="WP_191721448.1">
    <property type="nucleotide sequence ID" value="NZ_JACSQK010000001.1"/>
</dbReference>
<dbReference type="PANTHER" id="PTHR30055">
    <property type="entry name" value="HTH-TYPE TRANSCRIPTIONAL REGULATOR RUTR"/>
    <property type="match status" value="1"/>
</dbReference>
<comment type="caution">
    <text evidence="4">The sequence shown here is derived from an EMBL/GenBank/DDBJ whole genome shotgun (WGS) entry which is preliminary data.</text>
</comment>
<dbReference type="PROSITE" id="PS50977">
    <property type="entry name" value="HTH_TETR_2"/>
    <property type="match status" value="1"/>
</dbReference>
<dbReference type="InterPro" id="IPR009057">
    <property type="entry name" value="Homeodomain-like_sf"/>
</dbReference>
<feature type="domain" description="HTH tetR-type" evidence="3">
    <location>
        <begin position="11"/>
        <end position="70"/>
    </location>
</feature>
<evidence type="ECO:0000259" key="3">
    <source>
        <dbReference type="PROSITE" id="PS50977"/>
    </source>
</evidence>
<dbReference type="PANTHER" id="PTHR30055:SF223">
    <property type="entry name" value="HTH-TYPE TRANSCRIPTIONAL REGULATOR UIDR"/>
    <property type="match status" value="1"/>
</dbReference>
<protein>
    <submittedName>
        <fullName evidence="4">TetR/AcrR family transcriptional regulator</fullName>
    </submittedName>
</protein>
<dbReference type="EMBL" id="JACSQK010000001">
    <property type="protein sequence ID" value="MBD7959027.1"/>
    <property type="molecule type" value="Genomic_DNA"/>
</dbReference>
<accession>A0ABR8S6C2</accession>
<dbReference type="Pfam" id="PF00440">
    <property type="entry name" value="TetR_N"/>
    <property type="match status" value="1"/>
</dbReference>
<dbReference type="InterPro" id="IPR036271">
    <property type="entry name" value="Tet_transcr_reg_TetR-rel_C_sf"/>
</dbReference>
<feature type="DNA-binding region" description="H-T-H motif" evidence="2">
    <location>
        <begin position="33"/>
        <end position="52"/>
    </location>
</feature>
<dbReference type="PRINTS" id="PR00455">
    <property type="entry name" value="HTHTETR"/>
</dbReference>
<dbReference type="Proteomes" id="UP000634919">
    <property type="component" value="Unassembled WGS sequence"/>
</dbReference>
<dbReference type="Gene3D" id="1.10.357.10">
    <property type="entry name" value="Tetracycline Repressor, domain 2"/>
    <property type="match status" value="1"/>
</dbReference>